<evidence type="ECO:0000313" key="12">
    <source>
        <dbReference type="Proteomes" id="UP000094256"/>
    </source>
</evidence>
<protein>
    <recommendedName>
        <fullName evidence="8">Glycogen synthase</fullName>
        <ecNumber evidence="8">2.4.1.21</ecNumber>
    </recommendedName>
    <alternativeName>
        <fullName evidence="8">Starch [bacterial glycogen] synthase</fullName>
    </alternativeName>
</protein>
<dbReference type="SUPFAM" id="SSF53756">
    <property type="entry name" value="UDP-Glycosyltransferase/glycogen phosphorylase"/>
    <property type="match status" value="1"/>
</dbReference>
<dbReference type="GO" id="GO:0005829">
    <property type="term" value="C:cytosol"/>
    <property type="evidence" value="ECO:0007669"/>
    <property type="project" value="TreeGrafter"/>
</dbReference>
<dbReference type="EC" id="2.4.1.21" evidence="8"/>
<comment type="catalytic activity">
    <reaction evidence="1 8">
        <text>[(1-&gt;4)-alpha-D-glucosyl](n) + ADP-alpha-D-glucose = [(1-&gt;4)-alpha-D-glucosyl](n+1) + ADP + H(+)</text>
        <dbReference type="Rhea" id="RHEA:18189"/>
        <dbReference type="Rhea" id="RHEA-COMP:9584"/>
        <dbReference type="Rhea" id="RHEA-COMP:9587"/>
        <dbReference type="ChEBI" id="CHEBI:15378"/>
        <dbReference type="ChEBI" id="CHEBI:15444"/>
        <dbReference type="ChEBI" id="CHEBI:57498"/>
        <dbReference type="ChEBI" id="CHEBI:456216"/>
        <dbReference type="EC" id="2.4.1.21"/>
    </reaction>
</comment>
<evidence type="ECO:0000256" key="5">
    <source>
        <dbReference type="ARBA" id="ARBA00022676"/>
    </source>
</evidence>
<dbReference type="RefSeq" id="WP_069204503.1">
    <property type="nucleotide sequence ID" value="NZ_CP014168.1"/>
</dbReference>
<evidence type="ECO:0000256" key="1">
    <source>
        <dbReference type="ARBA" id="ARBA00001478"/>
    </source>
</evidence>
<dbReference type="GO" id="GO:0005978">
    <property type="term" value="P:glycogen biosynthetic process"/>
    <property type="evidence" value="ECO:0007669"/>
    <property type="project" value="UniProtKB-UniRule"/>
</dbReference>
<dbReference type="Pfam" id="PF08323">
    <property type="entry name" value="Glyco_transf_5"/>
    <property type="match status" value="1"/>
</dbReference>
<keyword evidence="7 8" id="KW-0320">Glycogen biosynthesis</keyword>
<dbReference type="NCBIfam" id="TIGR02095">
    <property type="entry name" value="glgA"/>
    <property type="match status" value="1"/>
</dbReference>
<dbReference type="Pfam" id="PF00534">
    <property type="entry name" value="Glycos_transf_1"/>
    <property type="match status" value="1"/>
</dbReference>
<dbReference type="EMBL" id="CP014168">
    <property type="protein sequence ID" value="AOH83937.1"/>
    <property type="molecule type" value="Genomic_DNA"/>
</dbReference>
<dbReference type="STRING" id="1560345.AWL63_08120"/>
<evidence type="ECO:0000256" key="7">
    <source>
        <dbReference type="ARBA" id="ARBA00023056"/>
    </source>
</evidence>
<name>A0A1B3Z938_9SPHN</name>
<keyword evidence="5 8" id="KW-0328">Glycosyltransferase</keyword>
<evidence type="ECO:0000259" key="10">
    <source>
        <dbReference type="Pfam" id="PF08323"/>
    </source>
</evidence>
<organism evidence="11 12">
    <name type="scientific">Sphingomonas panacis</name>
    <dbReference type="NCBI Taxonomy" id="1560345"/>
    <lineage>
        <taxon>Bacteria</taxon>
        <taxon>Pseudomonadati</taxon>
        <taxon>Pseudomonadota</taxon>
        <taxon>Alphaproteobacteria</taxon>
        <taxon>Sphingomonadales</taxon>
        <taxon>Sphingomonadaceae</taxon>
        <taxon>Sphingomonas</taxon>
    </lineage>
</organism>
<gene>
    <name evidence="8" type="primary">glgA</name>
    <name evidence="11" type="ORF">AWL63_08120</name>
</gene>
<evidence type="ECO:0000313" key="11">
    <source>
        <dbReference type="EMBL" id="AOH83937.1"/>
    </source>
</evidence>
<dbReference type="HAMAP" id="MF_00484">
    <property type="entry name" value="Glycogen_synth"/>
    <property type="match status" value="1"/>
</dbReference>
<dbReference type="NCBIfam" id="NF001899">
    <property type="entry name" value="PRK00654.1-2"/>
    <property type="match status" value="1"/>
</dbReference>
<evidence type="ECO:0000256" key="8">
    <source>
        <dbReference type="HAMAP-Rule" id="MF_00484"/>
    </source>
</evidence>
<dbReference type="Gene3D" id="3.40.50.2000">
    <property type="entry name" value="Glycogen Phosphorylase B"/>
    <property type="match status" value="2"/>
</dbReference>
<comment type="function">
    <text evidence="2 8">Synthesizes alpha-1,4-glucan chains using ADP-glucose.</text>
</comment>
<feature type="domain" description="Glycosyl transferase family 1" evidence="9">
    <location>
        <begin position="288"/>
        <end position="449"/>
    </location>
</feature>
<evidence type="ECO:0000256" key="4">
    <source>
        <dbReference type="ARBA" id="ARBA00010281"/>
    </source>
</evidence>
<dbReference type="PANTHER" id="PTHR45825">
    <property type="entry name" value="GRANULE-BOUND STARCH SYNTHASE 1, CHLOROPLASTIC/AMYLOPLASTIC"/>
    <property type="match status" value="1"/>
</dbReference>
<evidence type="ECO:0000256" key="2">
    <source>
        <dbReference type="ARBA" id="ARBA00002764"/>
    </source>
</evidence>
<evidence type="ECO:0000259" key="9">
    <source>
        <dbReference type="Pfam" id="PF00534"/>
    </source>
</evidence>
<keyword evidence="12" id="KW-1185">Reference proteome</keyword>
<dbReference type="Proteomes" id="UP000094256">
    <property type="component" value="Chromosome"/>
</dbReference>
<accession>A0A1B3Z938</accession>
<sequence>MVDILAVASEMHPLVKTGGLADVVGALPAALAPYGVRVTTILPGYPAVLAALPTTRTVARYADLFGAPARVLRATLGETRLLVLDAPLHFQRDGSLYGDPSGREWSDNWQRFAALSSVAADVAGGAIKGYAPDIVHAHDWQAALTLAYVRHGRRPDLPTVATIHNLAFQGRFDADIFPALGLPWSAFATEGVEYYGGVGYLKAGLYYADAITTVSPAYADEILTPTHGMGLDGLLAARRGRLHGILNGIDTVEWDSATDRHVPVHYGPRGLAERRRNRRAVEKRFGIAPGDGPLFAVVSRLTWQKGMDILADEIDDLVAMGGRLAVLGSGDRGIEGAMLDAAARHRGKVGVLTGYDESLSHLVQAGADALLIPSRFEPCGLTQLYALRYGCIPVVAHTGGLGDTVIDANQAALAAGVATGVVHDPGTREALHSGIHRTIALYRERETWATMQRAGMRADFSWRQSAARYAALYHSLLQERTPA</sequence>
<evidence type="ECO:0000256" key="6">
    <source>
        <dbReference type="ARBA" id="ARBA00022679"/>
    </source>
</evidence>
<dbReference type="AlphaFoldDB" id="A0A1B3Z938"/>
<dbReference type="GO" id="GO:0009011">
    <property type="term" value="F:alpha-1,4-glucan glucosyltransferase (ADP-glucose donor) activity"/>
    <property type="evidence" value="ECO:0007669"/>
    <property type="project" value="UniProtKB-UniRule"/>
</dbReference>
<feature type="binding site" evidence="8">
    <location>
        <position position="16"/>
    </location>
    <ligand>
        <name>ADP-alpha-D-glucose</name>
        <dbReference type="ChEBI" id="CHEBI:57498"/>
    </ligand>
</feature>
<feature type="domain" description="Starch synthase catalytic" evidence="10">
    <location>
        <begin position="4"/>
        <end position="236"/>
    </location>
</feature>
<dbReference type="InterPro" id="IPR001296">
    <property type="entry name" value="Glyco_trans_1"/>
</dbReference>
<keyword evidence="6 8" id="KW-0808">Transferase</keyword>
<evidence type="ECO:0000256" key="3">
    <source>
        <dbReference type="ARBA" id="ARBA00004964"/>
    </source>
</evidence>
<dbReference type="CDD" id="cd03791">
    <property type="entry name" value="GT5_Glycogen_synthase_DULL1-like"/>
    <property type="match status" value="1"/>
</dbReference>
<dbReference type="UniPathway" id="UPA00164"/>
<proteinExistence type="inferred from homology"/>
<comment type="similarity">
    <text evidence="4 8">Belongs to the glycosyltransferase 1 family. Bacterial/plant glycogen synthase subfamily.</text>
</comment>
<dbReference type="PANTHER" id="PTHR45825:SF11">
    <property type="entry name" value="ALPHA AMYLASE DOMAIN-CONTAINING PROTEIN"/>
    <property type="match status" value="1"/>
</dbReference>
<dbReference type="GO" id="GO:0004373">
    <property type="term" value="F:alpha-1,4-glucan glucosyltransferase (UDP-glucose donor) activity"/>
    <property type="evidence" value="ECO:0007669"/>
    <property type="project" value="InterPro"/>
</dbReference>
<reference evidence="11 12" key="1">
    <citation type="submission" date="2016-01" db="EMBL/GenBank/DDBJ databases">
        <title>Complete genome and mega plasmid sequence of Sphingomonas panacis DCY99 elicits systemic resistance in rice to Xanthomonas oryzae.</title>
        <authorList>
            <person name="Kim Y.J."/>
            <person name="Yang D.C."/>
            <person name="Sing P."/>
        </authorList>
    </citation>
    <scope>NUCLEOTIDE SEQUENCE [LARGE SCALE GENOMIC DNA]</scope>
    <source>
        <strain evidence="11 12">DCY99</strain>
    </source>
</reference>
<comment type="pathway">
    <text evidence="3 8">Glycan biosynthesis; glycogen biosynthesis.</text>
</comment>
<dbReference type="KEGG" id="span:AWL63_08120"/>
<dbReference type="InterPro" id="IPR013534">
    <property type="entry name" value="Starch_synth_cat_dom"/>
</dbReference>
<dbReference type="OrthoDB" id="9808590at2"/>
<dbReference type="InterPro" id="IPR011835">
    <property type="entry name" value="GS/SS"/>
</dbReference>